<feature type="region of interest" description="Disordered" evidence="1">
    <location>
        <begin position="52"/>
        <end position="73"/>
    </location>
</feature>
<dbReference type="Proteomes" id="UP001229421">
    <property type="component" value="Unassembled WGS sequence"/>
</dbReference>
<proteinExistence type="predicted"/>
<gene>
    <name evidence="2" type="ORF">QVD17_40295</name>
</gene>
<sequence>MILRREAVFGWGAEPKPHLNEALSDSELWTLLNHSEGERRVQIRLKKTRRWTDSTEEEERSRLVDVGDQLGNV</sequence>
<evidence type="ECO:0000256" key="1">
    <source>
        <dbReference type="SAM" id="MobiDB-lite"/>
    </source>
</evidence>
<protein>
    <submittedName>
        <fullName evidence="2">Uncharacterized protein</fullName>
    </submittedName>
</protein>
<keyword evidence="3" id="KW-1185">Reference proteome</keyword>
<reference evidence="2" key="1">
    <citation type="journal article" date="2023" name="bioRxiv">
        <title>Improved chromosome-level genome assembly for marigold (Tagetes erecta).</title>
        <authorList>
            <person name="Jiang F."/>
            <person name="Yuan L."/>
            <person name="Wang S."/>
            <person name="Wang H."/>
            <person name="Xu D."/>
            <person name="Wang A."/>
            <person name="Fan W."/>
        </authorList>
    </citation>
    <scope>NUCLEOTIDE SEQUENCE</scope>
    <source>
        <strain evidence="2">WSJ</strain>
        <tissue evidence="2">Leaf</tissue>
    </source>
</reference>
<comment type="caution">
    <text evidence="2">The sequence shown here is derived from an EMBL/GenBank/DDBJ whole genome shotgun (WGS) entry which is preliminary data.</text>
</comment>
<dbReference type="AlphaFoldDB" id="A0AAD8NHS2"/>
<accession>A0AAD8NHS2</accession>
<organism evidence="2 3">
    <name type="scientific">Tagetes erecta</name>
    <name type="common">African marigold</name>
    <dbReference type="NCBI Taxonomy" id="13708"/>
    <lineage>
        <taxon>Eukaryota</taxon>
        <taxon>Viridiplantae</taxon>
        <taxon>Streptophyta</taxon>
        <taxon>Embryophyta</taxon>
        <taxon>Tracheophyta</taxon>
        <taxon>Spermatophyta</taxon>
        <taxon>Magnoliopsida</taxon>
        <taxon>eudicotyledons</taxon>
        <taxon>Gunneridae</taxon>
        <taxon>Pentapetalae</taxon>
        <taxon>asterids</taxon>
        <taxon>campanulids</taxon>
        <taxon>Asterales</taxon>
        <taxon>Asteraceae</taxon>
        <taxon>Asteroideae</taxon>
        <taxon>Heliantheae alliance</taxon>
        <taxon>Tageteae</taxon>
        <taxon>Tagetes</taxon>
    </lineage>
</organism>
<evidence type="ECO:0000313" key="3">
    <source>
        <dbReference type="Proteomes" id="UP001229421"/>
    </source>
</evidence>
<evidence type="ECO:0000313" key="2">
    <source>
        <dbReference type="EMBL" id="KAK1408481.1"/>
    </source>
</evidence>
<dbReference type="EMBL" id="JAUHHV010000011">
    <property type="protein sequence ID" value="KAK1408481.1"/>
    <property type="molecule type" value="Genomic_DNA"/>
</dbReference>
<name>A0AAD8NHS2_TARER</name>